<feature type="region of interest" description="Disordered" evidence="8">
    <location>
        <begin position="377"/>
        <end position="471"/>
    </location>
</feature>
<protein>
    <recommendedName>
        <fullName evidence="11">Glycosyltransferase family 92 protein</fullName>
    </recommendedName>
</protein>
<feature type="compositionally biased region" description="Low complexity" evidence="8">
    <location>
        <begin position="457"/>
        <end position="471"/>
    </location>
</feature>
<keyword evidence="5" id="KW-0812">Transmembrane</keyword>
<evidence type="ECO:0000256" key="4">
    <source>
        <dbReference type="ARBA" id="ARBA00022679"/>
    </source>
</evidence>
<keyword evidence="6" id="KW-1133">Transmembrane helix</keyword>
<feature type="compositionally biased region" description="Polar residues" evidence="8">
    <location>
        <begin position="527"/>
        <end position="543"/>
    </location>
</feature>
<feature type="compositionally biased region" description="Low complexity" evidence="8">
    <location>
        <begin position="500"/>
        <end position="523"/>
    </location>
</feature>
<organism evidence="9 10">
    <name type="scientific">Elysia crispata</name>
    <name type="common">lettuce slug</name>
    <dbReference type="NCBI Taxonomy" id="231223"/>
    <lineage>
        <taxon>Eukaryota</taxon>
        <taxon>Metazoa</taxon>
        <taxon>Spiralia</taxon>
        <taxon>Lophotrochozoa</taxon>
        <taxon>Mollusca</taxon>
        <taxon>Gastropoda</taxon>
        <taxon>Heterobranchia</taxon>
        <taxon>Euthyneura</taxon>
        <taxon>Panpulmonata</taxon>
        <taxon>Sacoglossa</taxon>
        <taxon>Placobranchoidea</taxon>
        <taxon>Plakobranchidae</taxon>
        <taxon>Elysia</taxon>
    </lineage>
</organism>
<dbReference type="GO" id="GO:0005737">
    <property type="term" value="C:cytoplasm"/>
    <property type="evidence" value="ECO:0007669"/>
    <property type="project" value="TreeGrafter"/>
</dbReference>
<sequence>MLQVVMVTHWVIPISRRDRDRGEGVPEVDGGRSSCCTMSQATADWKPSKGALLTGLGPVLYPEPTTEGPQKFSQIGTLNVWLFSAFYDRDTGGYGGPIVRLFGLAARGFSKKPVLCRFSSPGQGEVTTKGRLLMLPDDHLVKIPPFEVECPLKGGPIPATVSVSIEKEGGATDPIVVEYRARRKRKREFTVCFASFHSKFNFTSQLVQAVELNLLLGAEHFFLYNTSISAATDTVIRHYQALGIFTVVQWPVPDESWYFAQMALINDCIYRNRNQSEYVVFTDTDEFVIPRSHMTWHDMVADLFRDPGLSHVFSHTVNAGVPPANSMLPRRRLLSVNDNGKGLAGQVVPANVAEISGNKEKGKLEVKDLNKLPVQEKASADKQTGKIQQGQQLQQQPQIQAQQQQQQQQQRLSAQQAPQNSHKELMVEQQNQQPQHAQPVGAQKQQSKSQSAEKKLQPAAQQGPGQLPHQQGEVPLAHALPFHQAHNQLPPLAKQGGNKPAQPAQQVQNPPVQPRQQDQNQGPLPAQQDQNKQPAQPILQQGENPPKQPADLQWSNLLEDVSVPKIPVLDDKSEQELKQRRLPVAAFHFRCVFFDNRMMGPWQSMKASRDGWGLTRDEEDFIDRFQIQPLSVFTRTDYSFADKVRTKIIARPEFVHTMGIHFVRKEVRGSRLGWVKPEVGLLHHYRFFDWKHTNNVDYSAFKFKDELIARLKVRFSALRKIFPQK</sequence>
<feature type="compositionally biased region" description="Low complexity" evidence="8">
    <location>
        <begin position="429"/>
        <end position="450"/>
    </location>
</feature>
<name>A0AAE1D6T3_9GAST</name>
<evidence type="ECO:0000256" key="2">
    <source>
        <dbReference type="ARBA" id="ARBA00007647"/>
    </source>
</evidence>
<dbReference type="AlphaFoldDB" id="A0AAE1D6T3"/>
<accession>A0AAE1D6T3</accession>
<dbReference type="EMBL" id="JAWDGP010005116">
    <property type="protein sequence ID" value="KAK3759539.1"/>
    <property type="molecule type" value="Genomic_DNA"/>
</dbReference>
<dbReference type="PANTHER" id="PTHR21461">
    <property type="entry name" value="GLYCOSYLTRANSFERASE FAMILY 92 PROTEIN"/>
    <property type="match status" value="1"/>
</dbReference>
<evidence type="ECO:0000256" key="1">
    <source>
        <dbReference type="ARBA" id="ARBA00004167"/>
    </source>
</evidence>
<dbReference type="InterPro" id="IPR008166">
    <property type="entry name" value="Glyco_transf_92"/>
</dbReference>
<feature type="region of interest" description="Disordered" evidence="8">
    <location>
        <begin position="488"/>
        <end position="551"/>
    </location>
</feature>
<keyword evidence="3" id="KW-0328">Glycosyltransferase</keyword>
<comment type="subcellular location">
    <subcellularLocation>
        <location evidence="1">Membrane</location>
        <topology evidence="1">Single-pass membrane protein</topology>
    </subcellularLocation>
</comment>
<evidence type="ECO:0008006" key="11">
    <source>
        <dbReference type="Google" id="ProtNLM"/>
    </source>
</evidence>
<evidence type="ECO:0000256" key="3">
    <source>
        <dbReference type="ARBA" id="ARBA00022676"/>
    </source>
</evidence>
<dbReference type="GO" id="GO:0016020">
    <property type="term" value="C:membrane"/>
    <property type="evidence" value="ECO:0007669"/>
    <property type="project" value="UniProtKB-SubCell"/>
</dbReference>
<evidence type="ECO:0000256" key="6">
    <source>
        <dbReference type="ARBA" id="ARBA00022989"/>
    </source>
</evidence>
<evidence type="ECO:0000256" key="7">
    <source>
        <dbReference type="ARBA" id="ARBA00023136"/>
    </source>
</evidence>
<evidence type="ECO:0000256" key="8">
    <source>
        <dbReference type="SAM" id="MobiDB-lite"/>
    </source>
</evidence>
<dbReference type="Proteomes" id="UP001283361">
    <property type="component" value="Unassembled WGS sequence"/>
</dbReference>
<keyword evidence="10" id="KW-1185">Reference proteome</keyword>
<evidence type="ECO:0000313" key="10">
    <source>
        <dbReference type="Proteomes" id="UP001283361"/>
    </source>
</evidence>
<evidence type="ECO:0000256" key="5">
    <source>
        <dbReference type="ARBA" id="ARBA00022692"/>
    </source>
</evidence>
<dbReference type="Pfam" id="PF01697">
    <property type="entry name" value="Glyco_transf_92"/>
    <property type="match status" value="2"/>
</dbReference>
<evidence type="ECO:0000313" key="9">
    <source>
        <dbReference type="EMBL" id="KAK3759539.1"/>
    </source>
</evidence>
<comment type="caution">
    <text evidence="9">The sequence shown here is derived from an EMBL/GenBank/DDBJ whole genome shotgun (WGS) entry which is preliminary data.</text>
</comment>
<feature type="compositionally biased region" description="Low complexity" evidence="8">
    <location>
        <begin position="388"/>
        <end position="419"/>
    </location>
</feature>
<keyword evidence="7" id="KW-0472">Membrane</keyword>
<comment type="similarity">
    <text evidence="2">Belongs to the glycosyltransferase 92 family.</text>
</comment>
<dbReference type="GO" id="GO:0016757">
    <property type="term" value="F:glycosyltransferase activity"/>
    <property type="evidence" value="ECO:0007669"/>
    <property type="project" value="UniProtKB-KW"/>
</dbReference>
<dbReference type="PANTHER" id="PTHR21461:SF69">
    <property type="entry name" value="GLYCOSYLTRANSFERASE FAMILY 92 PROTEIN"/>
    <property type="match status" value="1"/>
</dbReference>
<proteinExistence type="inferred from homology"/>
<gene>
    <name evidence="9" type="ORF">RRG08_045823</name>
</gene>
<keyword evidence="4" id="KW-0808">Transferase</keyword>
<reference evidence="9" key="1">
    <citation type="journal article" date="2023" name="G3 (Bethesda)">
        <title>A reference genome for the long-term kleptoplast-retaining sea slug Elysia crispata morphotype clarki.</title>
        <authorList>
            <person name="Eastman K.E."/>
            <person name="Pendleton A.L."/>
            <person name="Shaikh M.A."/>
            <person name="Suttiyut T."/>
            <person name="Ogas R."/>
            <person name="Tomko P."/>
            <person name="Gavelis G."/>
            <person name="Widhalm J.R."/>
            <person name="Wisecaver J.H."/>
        </authorList>
    </citation>
    <scope>NUCLEOTIDE SEQUENCE</scope>
    <source>
        <strain evidence="9">ECLA1</strain>
    </source>
</reference>